<dbReference type="CDD" id="cd03801">
    <property type="entry name" value="GT4_PimA-like"/>
    <property type="match status" value="1"/>
</dbReference>
<evidence type="ECO:0000313" key="3">
    <source>
        <dbReference type="Proteomes" id="UP000325182"/>
    </source>
</evidence>
<gene>
    <name evidence="2" type="ORF">FZC84_21000</name>
</gene>
<reference evidence="2 3" key="1">
    <citation type="submission" date="2019-08" db="EMBL/GenBank/DDBJ databases">
        <title>Bacillus genomes from the desert of Cuatro Cienegas, Coahuila.</title>
        <authorList>
            <person name="Olmedo-Alvarez G."/>
        </authorList>
    </citation>
    <scope>NUCLEOTIDE SEQUENCE [LARGE SCALE GENOMIC DNA]</scope>
    <source>
        <strain evidence="2 3">CH128b_4D</strain>
    </source>
</reference>
<evidence type="ECO:0000259" key="1">
    <source>
        <dbReference type="Pfam" id="PF00534"/>
    </source>
</evidence>
<dbReference type="Pfam" id="PF00534">
    <property type="entry name" value="Glycos_transf_1"/>
    <property type="match status" value="1"/>
</dbReference>
<name>A0A5D4M2Z2_9BACI</name>
<dbReference type="Proteomes" id="UP000325182">
    <property type="component" value="Unassembled WGS sequence"/>
</dbReference>
<organism evidence="2 3">
    <name type="scientific">Rossellomorea vietnamensis</name>
    <dbReference type="NCBI Taxonomy" id="218284"/>
    <lineage>
        <taxon>Bacteria</taxon>
        <taxon>Bacillati</taxon>
        <taxon>Bacillota</taxon>
        <taxon>Bacilli</taxon>
        <taxon>Bacillales</taxon>
        <taxon>Bacillaceae</taxon>
        <taxon>Rossellomorea</taxon>
    </lineage>
</organism>
<dbReference type="InterPro" id="IPR001296">
    <property type="entry name" value="Glyco_trans_1"/>
</dbReference>
<dbReference type="Gene3D" id="3.40.50.2000">
    <property type="entry name" value="Glycogen Phosphorylase B"/>
    <property type="match status" value="2"/>
</dbReference>
<proteinExistence type="predicted"/>
<sequence>MDKKVLIFMESHYLKPIGGPAGYLYNLKTELDRRKINNVSFIEVENSKRSTYKKVFEKLPKRLKTQYHINKRRKERRFLLSDSQKLTNINLNNYDIVHFHSTFKLYSIKDSLKNFKGKVILTSHAPKPSYLEYMDKASSEELKRYKEEFESLSKIEKYAFERADYIFFPCSEAEEPYINNWDEYLDIKERSREKYRYLLSGIKPCEVKNKDIRKHYDIPNDALLISYVGRHNETKGYDKLKIIGEKLLTENGNIYFIVAGKEEPLAGLQHERWIEVGWTSDPHSIIGASDIFVLPNKETYFDLVMLEVLSLGKLVVASNTGGNKFFNKDDIEGIFLYNDIDEAVKKIKNIMKMTNEDRNNKEQANKRLYQTYFNNEVFCENYLSLLKSLD</sequence>
<evidence type="ECO:0000313" key="2">
    <source>
        <dbReference type="EMBL" id="TYR95911.1"/>
    </source>
</evidence>
<feature type="domain" description="Glycosyl transferase family 1" evidence="1">
    <location>
        <begin position="210"/>
        <end position="366"/>
    </location>
</feature>
<dbReference type="EMBL" id="VTEG01000027">
    <property type="protein sequence ID" value="TYR95911.1"/>
    <property type="molecule type" value="Genomic_DNA"/>
</dbReference>
<accession>A0A5D4M2Z2</accession>
<dbReference type="AlphaFoldDB" id="A0A5D4M2Z2"/>
<dbReference type="GO" id="GO:0016757">
    <property type="term" value="F:glycosyltransferase activity"/>
    <property type="evidence" value="ECO:0007669"/>
    <property type="project" value="InterPro"/>
</dbReference>
<dbReference type="PANTHER" id="PTHR12526:SF630">
    <property type="entry name" value="GLYCOSYLTRANSFERASE"/>
    <property type="match status" value="1"/>
</dbReference>
<protein>
    <submittedName>
        <fullName evidence="2">Glycosyltransferase family 4 protein</fullName>
    </submittedName>
</protein>
<dbReference type="RefSeq" id="WP_148955147.1">
    <property type="nucleotide sequence ID" value="NZ_VTEG01000027.1"/>
</dbReference>
<comment type="caution">
    <text evidence="2">The sequence shown here is derived from an EMBL/GenBank/DDBJ whole genome shotgun (WGS) entry which is preliminary data.</text>
</comment>
<dbReference type="PANTHER" id="PTHR12526">
    <property type="entry name" value="GLYCOSYLTRANSFERASE"/>
    <property type="match status" value="1"/>
</dbReference>
<keyword evidence="2" id="KW-0808">Transferase</keyword>
<dbReference type="SUPFAM" id="SSF53756">
    <property type="entry name" value="UDP-Glycosyltransferase/glycogen phosphorylase"/>
    <property type="match status" value="1"/>
</dbReference>